<proteinExistence type="predicted"/>
<comment type="caution">
    <text evidence="1">The sequence shown here is derived from an EMBL/GenBank/DDBJ whole genome shotgun (WGS) entry which is preliminary data.</text>
</comment>
<dbReference type="AlphaFoldDB" id="A0A0F9EMB2"/>
<sequence>MNEKQMEAELREAHQRITDLEAALVTYGRHLSHCYQEMKAEPTGCDCGYTKAISPIEMLKIESTPCNEKNYFLKQVQQGLARSVPRDPLQRWSYNANGVYCPDCGDEDYRNEVAPLRERVHLGEANRSDEFAWAMQIRFGFRGVETVDGVQEFFD</sequence>
<organism evidence="1">
    <name type="scientific">marine sediment metagenome</name>
    <dbReference type="NCBI Taxonomy" id="412755"/>
    <lineage>
        <taxon>unclassified sequences</taxon>
        <taxon>metagenomes</taxon>
        <taxon>ecological metagenomes</taxon>
    </lineage>
</organism>
<accession>A0A0F9EMB2</accession>
<gene>
    <name evidence="1" type="ORF">LCGC14_2409650</name>
</gene>
<reference evidence="1" key="1">
    <citation type="journal article" date="2015" name="Nature">
        <title>Complex archaea that bridge the gap between prokaryotes and eukaryotes.</title>
        <authorList>
            <person name="Spang A."/>
            <person name="Saw J.H."/>
            <person name="Jorgensen S.L."/>
            <person name="Zaremba-Niedzwiedzka K."/>
            <person name="Martijn J."/>
            <person name="Lind A.E."/>
            <person name="van Eijk R."/>
            <person name="Schleper C."/>
            <person name="Guy L."/>
            <person name="Ettema T.J."/>
        </authorList>
    </citation>
    <scope>NUCLEOTIDE SEQUENCE</scope>
</reference>
<protein>
    <submittedName>
        <fullName evidence="1">Uncharacterized protein</fullName>
    </submittedName>
</protein>
<evidence type="ECO:0000313" key="1">
    <source>
        <dbReference type="EMBL" id="KKL25008.1"/>
    </source>
</evidence>
<name>A0A0F9EMB2_9ZZZZ</name>
<dbReference type="EMBL" id="LAZR01036379">
    <property type="protein sequence ID" value="KKL25008.1"/>
    <property type="molecule type" value="Genomic_DNA"/>
</dbReference>